<accession>A0ABZ0SFW3</accession>
<organism evidence="1 2">
    <name type="scientific">Thiorhodovibrio winogradskyi</name>
    <dbReference type="NCBI Taxonomy" id="77007"/>
    <lineage>
        <taxon>Bacteria</taxon>
        <taxon>Pseudomonadati</taxon>
        <taxon>Pseudomonadota</taxon>
        <taxon>Gammaproteobacteria</taxon>
        <taxon>Chromatiales</taxon>
        <taxon>Chromatiaceae</taxon>
        <taxon>Thiorhodovibrio</taxon>
    </lineage>
</organism>
<protein>
    <submittedName>
        <fullName evidence="1">Uncharacterized protein</fullName>
    </submittedName>
</protein>
<proteinExistence type="predicted"/>
<keyword evidence="2" id="KW-1185">Reference proteome</keyword>
<dbReference type="Gene3D" id="3.40.50.300">
    <property type="entry name" value="P-loop containing nucleotide triphosphate hydrolases"/>
    <property type="match status" value="1"/>
</dbReference>
<dbReference type="InterPro" id="IPR027417">
    <property type="entry name" value="P-loop_NTPase"/>
</dbReference>
<dbReference type="Pfam" id="PF17784">
    <property type="entry name" value="Sulfotransfer_4"/>
    <property type="match status" value="1"/>
</dbReference>
<dbReference type="SUPFAM" id="SSF52540">
    <property type="entry name" value="P-loop containing nucleoside triphosphate hydrolases"/>
    <property type="match status" value="1"/>
</dbReference>
<name>A0ABZ0SFW3_9GAMM</name>
<dbReference type="RefSeq" id="WP_328984737.1">
    <property type="nucleotide sequence ID" value="NZ_CP121472.1"/>
</dbReference>
<evidence type="ECO:0000313" key="1">
    <source>
        <dbReference type="EMBL" id="WPL18991.1"/>
    </source>
</evidence>
<sequence>MKVIINIGPHKTGTTSLQRALAEMEKSRALCTSYYSTKPDENHSVMVGQAFSGEYPDYYRSGTNWGRIPSHRTAEQRNEARKYFISEIRRASKKKKDLILIGECFSLLHPKEVATLKSVLDSEGYNDSKVVAYVRPAEEWANSYSNQLLKGWEAITISQILDCPPVPRYRTFIQKYFDIFGSVNVRQFDKANFPEGSLWLDFCSVCGLLDVPKIEKYEKFLGESLNLEATRCWVYLRKSGVSIFKTRKIMQHFHSSGVVPNFSLTRNALDHVCRESEQD</sequence>
<dbReference type="InterPro" id="IPR040632">
    <property type="entry name" value="Sulfotransfer_4"/>
</dbReference>
<dbReference type="EMBL" id="CP121472">
    <property type="protein sequence ID" value="WPL18991.1"/>
    <property type="molecule type" value="Genomic_DNA"/>
</dbReference>
<reference evidence="1 2" key="1">
    <citation type="journal article" date="2023" name="Microorganisms">
        <title>Thiorhodovibrio frisius and Trv. litoralis spp. nov., Two Novel Members from a Clade of Fastidious Purple Sulfur Bacteria That Exhibit Unique Red-Shifted Light-Harvesting Capabilities.</title>
        <authorList>
            <person name="Methner A."/>
            <person name="Kuzyk S.B."/>
            <person name="Petersen J."/>
            <person name="Bauer S."/>
            <person name="Brinkmann H."/>
            <person name="Sichau K."/>
            <person name="Wanner G."/>
            <person name="Wolf J."/>
            <person name="Neumann-Schaal M."/>
            <person name="Henke P."/>
            <person name="Tank M."/>
            <person name="Sproer C."/>
            <person name="Bunk B."/>
            <person name="Overmann J."/>
        </authorList>
    </citation>
    <scope>NUCLEOTIDE SEQUENCE [LARGE SCALE GENOMIC DNA]</scope>
    <source>
        <strain evidence="1 2">DSM 6702</strain>
    </source>
</reference>
<dbReference type="Proteomes" id="UP001432180">
    <property type="component" value="Chromosome"/>
</dbReference>
<evidence type="ECO:0000313" key="2">
    <source>
        <dbReference type="Proteomes" id="UP001432180"/>
    </source>
</evidence>
<gene>
    <name evidence="1" type="ORF">Thiowin_04093</name>
</gene>